<name>A0A8J3M6S5_9RHOB</name>
<gene>
    <name evidence="1" type="ORF">GCM10017056_15360</name>
</gene>
<comment type="caution">
    <text evidence="1">The sequence shown here is derived from an EMBL/GenBank/DDBJ whole genome shotgun (WGS) entry which is preliminary data.</text>
</comment>
<dbReference type="GO" id="GO:0051301">
    <property type="term" value="P:cell division"/>
    <property type="evidence" value="ECO:0007669"/>
    <property type="project" value="UniProtKB-KW"/>
</dbReference>
<protein>
    <submittedName>
        <fullName evidence="1">Cell division protein FtsL</fullName>
    </submittedName>
</protein>
<evidence type="ECO:0000313" key="1">
    <source>
        <dbReference type="EMBL" id="GHF44340.1"/>
    </source>
</evidence>
<proteinExistence type="predicted"/>
<dbReference type="EMBL" id="BNCJ01000002">
    <property type="protein sequence ID" value="GHF44340.1"/>
    <property type="molecule type" value="Genomic_DNA"/>
</dbReference>
<reference evidence="1" key="2">
    <citation type="submission" date="2020-09" db="EMBL/GenBank/DDBJ databases">
        <authorList>
            <person name="Sun Q."/>
            <person name="Kim S."/>
        </authorList>
    </citation>
    <scope>NUCLEOTIDE SEQUENCE</scope>
    <source>
        <strain evidence="1">KCTC 42650</strain>
    </source>
</reference>
<keyword evidence="1" id="KW-0131">Cell cycle</keyword>
<sequence>MRGLIYVLSAIAVIGLAFWAYRENYATQQVLRETQSLQRQIGAAQLRLSVLRAEWAYLNRPDRLMELAELNFDRLGLLPLRSDQFGRIDEVNYPPAPVSEMPLMITNGVDVSNLGQEQNP</sequence>
<accession>A0A8J3M6S5</accession>
<evidence type="ECO:0000313" key="2">
    <source>
        <dbReference type="Proteomes" id="UP000626220"/>
    </source>
</evidence>
<dbReference type="RefSeq" id="WP_189679435.1">
    <property type="nucleotide sequence ID" value="NZ_BNCJ01000002.1"/>
</dbReference>
<keyword evidence="2" id="KW-1185">Reference proteome</keyword>
<dbReference type="Proteomes" id="UP000626220">
    <property type="component" value="Unassembled WGS sequence"/>
</dbReference>
<keyword evidence="1" id="KW-0132">Cell division</keyword>
<reference evidence="1" key="1">
    <citation type="journal article" date="2014" name="Int. J. Syst. Evol. Microbiol.">
        <title>Complete genome sequence of Corynebacterium casei LMG S-19264T (=DSM 44701T), isolated from a smear-ripened cheese.</title>
        <authorList>
            <consortium name="US DOE Joint Genome Institute (JGI-PGF)"/>
            <person name="Walter F."/>
            <person name="Albersmeier A."/>
            <person name="Kalinowski J."/>
            <person name="Ruckert C."/>
        </authorList>
    </citation>
    <scope>NUCLEOTIDE SEQUENCE</scope>
    <source>
        <strain evidence="1">KCTC 42650</strain>
    </source>
</reference>
<organism evidence="1 2">
    <name type="scientific">Seohaeicola zhoushanensis</name>
    <dbReference type="NCBI Taxonomy" id="1569283"/>
    <lineage>
        <taxon>Bacteria</taxon>
        <taxon>Pseudomonadati</taxon>
        <taxon>Pseudomonadota</taxon>
        <taxon>Alphaproteobacteria</taxon>
        <taxon>Rhodobacterales</taxon>
        <taxon>Roseobacteraceae</taxon>
        <taxon>Seohaeicola</taxon>
    </lineage>
</organism>
<dbReference type="AlphaFoldDB" id="A0A8J3M6S5"/>